<accession>A0ABQ8RWH5</accession>
<evidence type="ECO:0000313" key="9">
    <source>
        <dbReference type="EMBL" id="KAJ4425990.1"/>
    </source>
</evidence>
<dbReference type="EMBL" id="JAJSOF020000041">
    <property type="protein sequence ID" value="KAJ4425990.1"/>
    <property type="molecule type" value="Genomic_DNA"/>
</dbReference>
<evidence type="ECO:0000256" key="4">
    <source>
        <dbReference type="ARBA" id="ARBA00022771"/>
    </source>
</evidence>
<comment type="subcellular location">
    <subcellularLocation>
        <location evidence="1">Nucleus</location>
    </subcellularLocation>
</comment>
<evidence type="ECO:0000256" key="7">
    <source>
        <dbReference type="PROSITE-ProRule" id="PRU00042"/>
    </source>
</evidence>
<evidence type="ECO:0000256" key="2">
    <source>
        <dbReference type="ARBA" id="ARBA00022723"/>
    </source>
</evidence>
<keyword evidence="3" id="KW-0677">Repeat</keyword>
<feature type="domain" description="C2H2-type" evidence="8">
    <location>
        <begin position="190"/>
        <end position="217"/>
    </location>
</feature>
<feature type="domain" description="C2H2-type" evidence="8">
    <location>
        <begin position="218"/>
        <end position="241"/>
    </location>
</feature>
<dbReference type="SMART" id="SM00355">
    <property type="entry name" value="ZnF_C2H2"/>
    <property type="match status" value="2"/>
</dbReference>
<keyword evidence="2" id="KW-0479">Metal-binding</keyword>
<dbReference type="Pfam" id="PF00096">
    <property type="entry name" value="zf-C2H2"/>
    <property type="match status" value="2"/>
</dbReference>
<dbReference type="SUPFAM" id="SSF57667">
    <property type="entry name" value="beta-beta-alpha zinc fingers"/>
    <property type="match status" value="1"/>
</dbReference>
<evidence type="ECO:0000259" key="8">
    <source>
        <dbReference type="PROSITE" id="PS50157"/>
    </source>
</evidence>
<dbReference type="PANTHER" id="PTHR24394:SF44">
    <property type="entry name" value="ZINC FINGER PROTEIN 271-LIKE"/>
    <property type="match status" value="1"/>
</dbReference>
<dbReference type="PANTHER" id="PTHR24394">
    <property type="entry name" value="ZINC FINGER PROTEIN"/>
    <property type="match status" value="1"/>
</dbReference>
<protein>
    <recommendedName>
        <fullName evidence="8">C2H2-type domain-containing protein</fullName>
    </recommendedName>
</protein>
<comment type="caution">
    <text evidence="9">The sequence shown here is derived from an EMBL/GenBank/DDBJ whole genome shotgun (WGS) entry which is preliminary data.</text>
</comment>
<sequence length="413" mass="46202">MVAGLCEGGNEPAGSLKAIFVMDLIKTEPEFDPLLIQSINNADTEHTSHLSEGQIAVQCNTSNCDVKWEVKAEHSVEPNTFSSLKFEPEADTFDFVTVKEEAKLEVMQEESEVLTESTLKRDGLAAPEKPTRVGNSVSAGNSAYHTQIYKGESNLQSEDTGECSQKCNTCGKLLPDLQSHVCKRNDDKRYKCDICGKCLANSSTLKAHLRIHTGEKPYICDVCGKCFSLSGTIRRHARLHTVLMDVVKTEPEVDPLALQSNDDSDTGEANHLSHQETLLQWRDPIYDLKKELKVEEYPERIPFGTVKCEPEEDTFDVLKVKEDTNLEIDEDYEVFTESLEFDQEDMAYVVAGSAFGRHLSAGAAHIQRSCRGFKGRTAGDWRSVAPLDRWRLLEWWNVLRHVLLVKDAGESGT</sequence>
<keyword evidence="10" id="KW-1185">Reference proteome</keyword>
<proteinExistence type="predicted"/>
<evidence type="ECO:0000256" key="5">
    <source>
        <dbReference type="ARBA" id="ARBA00022833"/>
    </source>
</evidence>
<reference evidence="9 10" key="1">
    <citation type="journal article" date="2022" name="Allergy">
        <title>Genome assembly and annotation of Periplaneta americana reveal a comprehensive cockroach allergen profile.</title>
        <authorList>
            <person name="Wang L."/>
            <person name="Xiong Q."/>
            <person name="Saelim N."/>
            <person name="Wang L."/>
            <person name="Nong W."/>
            <person name="Wan A.T."/>
            <person name="Shi M."/>
            <person name="Liu X."/>
            <person name="Cao Q."/>
            <person name="Hui J.H.L."/>
            <person name="Sookrung N."/>
            <person name="Leung T.F."/>
            <person name="Tungtrongchitr A."/>
            <person name="Tsui S.K.W."/>
        </authorList>
    </citation>
    <scope>NUCLEOTIDE SEQUENCE [LARGE SCALE GENOMIC DNA]</scope>
    <source>
        <strain evidence="9">PWHHKU_190912</strain>
    </source>
</reference>
<dbReference type="InterPro" id="IPR036236">
    <property type="entry name" value="Znf_C2H2_sf"/>
</dbReference>
<keyword evidence="4 7" id="KW-0863">Zinc-finger</keyword>
<dbReference type="Proteomes" id="UP001148838">
    <property type="component" value="Unassembled WGS sequence"/>
</dbReference>
<evidence type="ECO:0000256" key="1">
    <source>
        <dbReference type="ARBA" id="ARBA00004123"/>
    </source>
</evidence>
<keyword evidence="6" id="KW-0539">Nucleus</keyword>
<evidence type="ECO:0000256" key="6">
    <source>
        <dbReference type="ARBA" id="ARBA00023242"/>
    </source>
</evidence>
<evidence type="ECO:0000256" key="3">
    <source>
        <dbReference type="ARBA" id="ARBA00022737"/>
    </source>
</evidence>
<name>A0ABQ8RWH5_PERAM</name>
<dbReference type="InterPro" id="IPR013087">
    <property type="entry name" value="Znf_C2H2_type"/>
</dbReference>
<dbReference type="PROSITE" id="PS00028">
    <property type="entry name" value="ZINC_FINGER_C2H2_1"/>
    <property type="match status" value="2"/>
</dbReference>
<dbReference type="PROSITE" id="PS50157">
    <property type="entry name" value="ZINC_FINGER_C2H2_2"/>
    <property type="match status" value="2"/>
</dbReference>
<gene>
    <name evidence="9" type="ORF">ANN_27616</name>
</gene>
<organism evidence="9 10">
    <name type="scientific">Periplaneta americana</name>
    <name type="common">American cockroach</name>
    <name type="synonym">Blatta americana</name>
    <dbReference type="NCBI Taxonomy" id="6978"/>
    <lineage>
        <taxon>Eukaryota</taxon>
        <taxon>Metazoa</taxon>
        <taxon>Ecdysozoa</taxon>
        <taxon>Arthropoda</taxon>
        <taxon>Hexapoda</taxon>
        <taxon>Insecta</taxon>
        <taxon>Pterygota</taxon>
        <taxon>Neoptera</taxon>
        <taxon>Polyneoptera</taxon>
        <taxon>Dictyoptera</taxon>
        <taxon>Blattodea</taxon>
        <taxon>Blattoidea</taxon>
        <taxon>Blattidae</taxon>
        <taxon>Blattinae</taxon>
        <taxon>Periplaneta</taxon>
    </lineage>
</organism>
<keyword evidence="5" id="KW-0862">Zinc</keyword>
<evidence type="ECO:0000313" key="10">
    <source>
        <dbReference type="Proteomes" id="UP001148838"/>
    </source>
</evidence>
<dbReference type="Gene3D" id="3.30.160.60">
    <property type="entry name" value="Classic Zinc Finger"/>
    <property type="match status" value="2"/>
</dbReference>